<comment type="caution">
    <text evidence="2">The sequence shown here is derived from an EMBL/GenBank/DDBJ whole genome shotgun (WGS) entry which is preliminary data.</text>
</comment>
<keyword evidence="3" id="KW-1185">Reference proteome</keyword>
<accession>A0AAD6V5Z5</accession>
<dbReference type="Proteomes" id="UP001219525">
    <property type="component" value="Unassembled WGS sequence"/>
</dbReference>
<feature type="region of interest" description="Disordered" evidence="1">
    <location>
        <begin position="910"/>
        <end position="943"/>
    </location>
</feature>
<dbReference type="EMBL" id="JARJCW010000062">
    <property type="protein sequence ID" value="KAJ7200646.1"/>
    <property type="molecule type" value="Genomic_DNA"/>
</dbReference>
<proteinExistence type="predicted"/>
<name>A0AAD6V5Z5_9AGAR</name>
<feature type="region of interest" description="Disordered" evidence="1">
    <location>
        <begin position="318"/>
        <end position="342"/>
    </location>
</feature>
<feature type="region of interest" description="Disordered" evidence="1">
    <location>
        <begin position="178"/>
        <end position="220"/>
    </location>
</feature>
<feature type="compositionally biased region" description="Low complexity" evidence="1">
    <location>
        <begin position="390"/>
        <end position="400"/>
    </location>
</feature>
<reference evidence="2" key="1">
    <citation type="submission" date="2023-03" db="EMBL/GenBank/DDBJ databases">
        <title>Massive genome expansion in bonnet fungi (Mycena s.s.) driven by repeated elements and novel gene families across ecological guilds.</title>
        <authorList>
            <consortium name="Lawrence Berkeley National Laboratory"/>
            <person name="Harder C.B."/>
            <person name="Miyauchi S."/>
            <person name="Viragh M."/>
            <person name="Kuo A."/>
            <person name="Thoen E."/>
            <person name="Andreopoulos B."/>
            <person name="Lu D."/>
            <person name="Skrede I."/>
            <person name="Drula E."/>
            <person name="Henrissat B."/>
            <person name="Morin E."/>
            <person name="Kohler A."/>
            <person name="Barry K."/>
            <person name="LaButti K."/>
            <person name="Morin E."/>
            <person name="Salamov A."/>
            <person name="Lipzen A."/>
            <person name="Mereny Z."/>
            <person name="Hegedus B."/>
            <person name="Baldrian P."/>
            <person name="Stursova M."/>
            <person name="Weitz H."/>
            <person name="Taylor A."/>
            <person name="Grigoriev I.V."/>
            <person name="Nagy L.G."/>
            <person name="Martin F."/>
            <person name="Kauserud H."/>
        </authorList>
    </citation>
    <scope>NUCLEOTIDE SEQUENCE</scope>
    <source>
        <strain evidence="2">9144</strain>
    </source>
</reference>
<feature type="region of interest" description="Disordered" evidence="1">
    <location>
        <begin position="368"/>
        <end position="464"/>
    </location>
</feature>
<organism evidence="2 3">
    <name type="scientific">Mycena pura</name>
    <dbReference type="NCBI Taxonomy" id="153505"/>
    <lineage>
        <taxon>Eukaryota</taxon>
        <taxon>Fungi</taxon>
        <taxon>Dikarya</taxon>
        <taxon>Basidiomycota</taxon>
        <taxon>Agaricomycotina</taxon>
        <taxon>Agaricomycetes</taxon>
        <taxon>Agaricomycetidae</taxon>
        <taxon>Agaricales</taxon>
        <taxon>Marasmiineae</taxon>
        <taxon>Mycenaceae</taxon>
        <taxon>Mycena</taxon>
    </lineage>
</organism>
<feature type="compositionally biased region" description="Basic and acidic residues" evidence="1">
    <location>
        <begin position="380"/>
        <end position="389"/>
    </location>
</feature>
<evidence type="ECO:0000256" key="1">
    <source>
        <dbReference type="SAM" id="MobiDB-lite"/>
    </source>
</evidence>
<evidence type="ECO:0000313" key="3">
    <source>
        <dbReference type="Proteomes" id="UP001219525"/>
    </source>
</evidence>
<feature type="region of interest" description="Disordered" evidence="1">
    <location>
        <begin position="38"/>
        <end position="86"/>
    </location>
</feature>
<gene>
    <name evidence="2" type="ORF">GGX14DRAFT_400637</name>
</gene>
<feature type="compositionally biased region" description="Gly residues" evidence="1">
    <location>
        <begin position="453"/>
        <end position="464"/>
    </location>
</feature>
<dbReference type="AlphaFoldDB" id="A0AAD6V5Z5"/>
<evidence type="ECO:0000313" key="2">
    <source>
        <dbReference type="EMBL" id="KAJ7200646.1"/>
    </source>
</evidence>
<sequence length="1079" mass="116152">MDSSTGGGERRRAACNERTAEYRWNTAQCALCRQTAGGVAGPGAGPVQRAGKGMRRMTDEGGGRVPLGNAADAGGGMRLTGDRQREADCTRTWQRKRVAGIRRWTAGTGERRARAVGTPGVPRRTRGGKVMERIWTAVLGAAGRRCGRRAQGAGGAQRDARAVYRQTAGGARALCNARASQRAASRREAGDRQPAASGVRRAASNMKPGRGRGMGDGSCALRVRPAGRRKRKESGGQRADSECACACAVWAVQWERVRSWRRARARHDLRDERMQQAGGGVWAAWGRRRGMREASDGQQAAGGVGSWRRERVAGDGWRVASERREQQAAGGSGRAGRAASLSRHGQRAAISLGQALHLARREYEAGNGERRLAASGRRKWAVESSDRRAANGGKPAAEAAGGCGRRTENGKCGSGNGYGKRAGSEWREAGNGQQVVGWGGVATGNSGRRAAGGEQGVSGAGSGHCGRVRRAASGSCVSRLARVLGGAVSSLTPMEVATVMCVGAGDRGLGGSGSYWSSKCPAETPTDRLPPPQAIPNIVGIRGFQVRIRFVSSSAAHQISGGRIQVSGYMSVVFFITYCNGPDPLVAASGDPLESSTANVGDDSWVHAYTVPAVLQGPKAAGCNFFPAVVTAYEVADKRKSAFSEASTPTCGSHSRRRLPRRHRRSVLWSLSYPAITPKCGFRKRFTRMLGAMLSMRLGVAVAALTRARRRGRCKSPFSIHPGTLSPPFSIAFLDPAKHANIFVFQLTIADDYNLNGSNLGCERRAPALGEAYHPRALCSSGNESLPSRQQSRDWTSPGAVVKQLQTGHYGGLCARGLRFFIVDLVPLPVETNEHSYSTNFNDSLVIFQTFLNSLHLSYSGPDELMDVDQTGPFTAGLAVYVSEQRQGTHSSAQPAEAVDAVYQDPGGGMQKHAKTCYAPGQDVDDDNEQPPPALHQRQDSPSIPETPVIVALQQLRFCCYSFISQLQTTCLCSRRAQREHRRFTCTKNDRYHQFIPDAWWPERRRLADILTYRAHVLNMCSQCIRNAGVRGGRIVDDGVRATWASMVGRERCATCCVPSLRLVQRVGYMRHLARPGNS</sequence>
<protein>
    <submittedName>
        <fullName evidence="2">Uncharacterized protein</fullName>
    </submittedName>
</protein>